<feature type="compositionally biased region" description="Polar residues" evidence="1">
    <location>
        <begin position="80"/>
        <end position="90"/>
    </location>
</feature>
<dbReference type="InterPro" id="IPR038294">
    <property type="entry name" value="SLBP_RNA_bind_sf"/>
</dbReference>
<reference evidence="3" key="1">
    <citation type="submission" date="2021-02" db="EMBL/GenBank/DDBJ databases">
        <authorList>
            <person name="Dougan E. K."/>
            <person name="Rhodes N."/>
            <person name="Thang M."/>
            <person name="Chan C."/>
        </authorList>
    </citation>
    <scope>NUCLEOTIDE SEQUENCE</scope>
</reference>
<comment type="caution">
    <text evidence="3">The sequence shown here is derived from an EMBL/GenBank/DDBJ whole genome shotgun (WGS) entry which is preliminary data.</text>
</comment>
<dbReference type="AlphaFoldDB" id="A0A813CAB3"/>
<feature type="compositionally biased region" description="Basic and acidic residues" evidence="1">
    <location>
        <begin position="24"/>
        <end position="39"/>
    </location>
</feature>
<dbReference type="OrthoDB" id="434817at2759"/>
<dbReference type="Gene3D" id="1.10.8.1120">
    <property type="entry name" value="Histone RNA hairpin-binding protein RNA-binding domain"/>
    <property type="match status" value="1"/>
</dbReference>
<gene>
    <name evidence="3" type="ORF">SNEC2469_LOCUS34259</name>
</gene>
<dbReference type="Pfam" id="PF15247">
    <property type="entry name" value="SLBP_RNA_bind"/>
    <property type="match status" value="1"/>
</dbReference>
<dbReference type="GO" id="GO:0003723">
    <property type="term" value="F:RNA binding"/>
    <property type="evidence" value="ECO:0007669"/>
    <property type="project" value="InterPro"/>
</dbReference>
<organism evidence="3 4">
    <name type="scientific">Symbiodinium necroappetens</name>
    <dbReference type="NCBI Taxonomy" id="1628268"/>
    <lineage>
        <taxon>Eukaryota</taxon>
        <taxon>Sar</taxon>
        <taxon>Alveolata</taxon>
        <taxon>Dinophyceae</taxon>
        <taxon>Suessiales</taxon>
        <taxon>Symbiodiniaceae</taxon>
        <taxon>Symbiodinium</taxon>
    </lineage>
</organism>
<accession>A0A813CAB3</accession>
<proteinExistence type="predicted"/>
<keyword evidence="4" id="KW-1185">Reference proteome</keyword>
<dbReference type="InterPro" id="IPR029344">
    <property type="entry name" value="SLBP_RNA_bind"/>
</dbReference>
<feature type="compositionally biased region" description="Basic and acidic residues" evidence="1">
    <location>
        <begin position="7"/>
        <end position="17"/>
    </location>
</feature>
<feature type="compositionally biased region" description="Basic and acidic residues" evidence="1">
    <location>
        <begin position="184"/>
        <end position="194"/>
    </location>
</feature>
<dbReference type="EMBL" id="CAJNJA010093742">
    <property type="protein sequence ID" value="CAE7941373.1"/>
    <property type="molecule type" value="Genomic_DNA"/>
</dbReference>
<protein>
    <recommendedName>
        <fullName evidence="2">Histone RNA hairpin-binding protein RNA-binding domain-containing protein</fullName>
    </recommendedName>
</protein>
<feature type="domain" description="Histone RNA hairpin-binding protein RNA-binding" evidence="2">
    <location>
        <begin position="144"/>
        <end position="208"/>
    </location>
</feature>
<evidence type="ECO:0000259" key="2">
    <source>
        <dbReference type="Pfam" id="PF15247"/>
    </source>
</evidence>
<sequence length="227" mass="25928">MSTSKARKVDRERKESSHSLQMPRLHEHGHRNEVPKQAHGEGFLSRRRHMTEASVSEAMGTLAEEPEVSPVRQERRPLSSVLTEAASSLTPAPKAQERKRGGTAQSSPATKRHRPRGRNSVPREEEQGAAQQNQAQLSEEDWVQRRNKRRTVILAHKRRADYIAYNSACPRGSRDPEEPNTPDPDARTSKRQWESEVQHWRKSIREWNGVNGINDEEILDDISESPN</sequence>
<feature type="compositionally biased region" description="Basic residues" evidence="1">
    <location>
        <begin position="145"/>
        <end position="159"/>
    </location>
</feature>
<dbReference type="Proteomes" id="UP000601435">
    <property type="component" value="Unassembled WGS sequence"/>
</dbReference>
<name>A0A813CAB3_9DINO</name>
<feature type="region of interest" description="Disordered" evidence="1">
    <location>
        <begin position="1"/>
        <end position="194"/>
    </location>
</feature>
<evidence type="ECO:0000313" key="4">
    <source>
        <dbReference type="Proteomes" id="UP000601435"/>
    </source>
</evidence>
<evidence type="ECO:0000256" key="1">
    <source>
        <dbReference type="SAM" id="MobiDB-lite"/>
    </source>
</evidence>
<evidence type="ECO:0000313" key="3">
    <source>
        <dbReference type="EMBL" id="CAE7941373.1"/>
    </source>
</evidence>